<evidence type="ECO:0000313" key="2">
    <source>
        <dbReference type="Proteomes" id="UP000813824"/>
    </source>
</evidence>
<keyword evidence="2" id="KW-1185">Reference proteome</keyword>
<evidence type="ECO:0000313" key="1">
    <source>
        <dbReference type="EMBL" id="KAH8107153.1"/>
    </source>
</evidence>
<accession>A0A8K0UXB4</accession>
<organism evidence="1 2">
    <name type="scientific">Cristinia sonorae</name>
    <dbReference type="NCBI Taxonomy" id="1940300"/>
    <lineage>
        <taxon>Eukaryota</taxon>
        <taxon>Fungi</taxon>
        <taxon>Dikarya</taxon>
        <taxon>Basidiomycota</taxon>
        <taxon>Agaricomycotina</taxon>
        <taxon>Agaricomycetes</taxon>
        <taxon>Agaricomycetidae</taxon>
        <taxon>Agaricales</taxon>
        <taxon>Pleurotineae</taxon>
        <taxon>Stephanosporaceae</taxon>
        <taxon>Cristinia</taxon>
    </lineage>
</organism>
<sequence>MTPLSFHVHAVVLFSFFRAFASCHVVFPLRLSLLSSPLLSSNIMVLFRQCRCKTSYCAISRFQSTLAYYVAGIEMVKKVEYNLRYHQTFLFISLI</sequence>
<proteinExistence type="predicted"/>
<reference evidence="1" key="1">
    <citation type="journal article" date="2021" name="New Phytol.">
        <title>Evolutionary innovations through gain and loss of genes in the ectomycorrhizal Boletales.</title>
        <authorList>
            <person name="Wu G."/>
            <person name="Miyauchi S."/>
            <person name="Morin E."/>
            <person name="Kuo A."/>
            <person name="Drula E."/>
            <person name="Varga T."/>
            <person name="Kohler A."/>
            <person name="Feng B."/>
            <person name="Cao Y."/>
            <person name="Lipzen A."/>
            <person name="Daum C."/>
            <person name="Hundley H."/>
            <person name="Pangilinan J."/>
            <person name="Johnson J."/>
            <person name="Barry K."/>
            <person name="LaButti K."/>
            <person name="Ng V."/>
            <person name="Ahrendt S."/>
            <person name="Min B."/>
            <person name="Choi I.G."/>
            <person name="Park H."/>
            <person name="Plett J.M."/>
            <person name="Magnuson J."/>
            <person name="Spatafora J.W."/>
            <person name="Nagy L.G."/>
            <person name="Henrissat B."/>
            <person name="Grigoriev I.V."/>
            <person name="Yang Z.L."/>
            <person name="Xu J."/>
            <person name="Martin F.M."/>
        </authorList>
    </citation>
    <scope>NUCLEOTIDE SEQUENCE</scope>
    <source>
        <strain evidence="1">KKN 215</strain>
    </source>
</reference>
<gene>
    <name evidence="1" type="ORF">BXZ70DRAFT_280226</name>
</gene>
<dbReference type="AlphaFoldDB" id="A0A8K0UXB4"/>
<dbReference type="OrthoDB" id="410058at2759"/>
<dbReference type="Proteomes" id="UP000813824">
    <property type="component" value="Unassembled WGS sequence"/>
</dbReference>
<dbReference type="EMBL" id="JAEVFJ010000002">
    <property type="protein sequence ID" value="KAH8107153.1"/>
    <property type="molecule type" value="Genomic_DNA"/>
</dbReference>
<protein>
    <submittedName>
        <fullName evidence="1">Uncharacterized protein</fullName>
    </submittedName>
</protein>
<comment type="caution">
    <text evidence="1">The sequence shown here is derived from an EMBL/GenBank/DDBJ whole genome shotgun (WGS) entry which is preliminary data.</text>
</comment>
<name>A0A8K0UXB4_9AGAR</name>